<feature type="domain" description="Response regulatory" evidence="3">
    <location>
        <begin position="14"/>
        <end position="131"/>
    </location>
</feature>
<dbReference type="Pfam" id="PF00072">
    <property type="entry name" value="Response_reg"/>
    <property type="match status" value="1"/>
</dbReference>
<dbReference type="SMART" id="SM00448">
    <property type="entry name" value="REC"/>
    <property type="match status" value="1"/>
</dbReference>
<dbReference type="eggNOG" id="COG0784">
    <property type="taxonomic scope" value="Bacteria"/>
</dbReference>
<dbReference type="AlphaFoldDB" id="A8PPP5"/>
<name>A8PPP5_9COXI</name>
<keyword evidence="5" id="KW-1185">Reference proteome</keyword>
<keyword evidence="4" id="KW-0808">Transferase</keyword>
<dbReference type="SUPFAM" id="SSF52172">
    <property type="entry name" value="CheY-like"/>
    <property type="match status" value="1"/>
</dbReference>
<dbReference type="Proteomes" id="UP000054075">
    <property type="component" value="Unassembled WGS sequence"/>
</dbReference>
<evidence type="ECO:0000313" key="5">
    <source>
        <dbReference type="Proteomes" id="UP000054075"/>
    </source>
</evidence>
<dbReference type="OrthoDB" id="9802186at2"/>
<reference evidence="4" key="1">
    <citation type="submission" date="2006-04" db="EMBL/GenBank/DDBJ databases">
        <authorList>
            <person name="Seshadri R."/>
            <person name="Federici B.A."/>
        </authorList>
    </citation>
    <scope>NUCLEOTIDE SEQUENCE [LARGE SCALE GENOMIC DNA]</scope>
</reference>
<reference evidence="4" key="2">
    <citation type="submission" date="2007-10" db="EMBL/GenBank/DDBJ databases">
        <authorList>
            <person name="Myers G.S."/>
        </authorList>
    </citation>
    <scope>NUCLEOTIDE SEQUENCE [LARGE SCALE GENOMIC DNA]</scope>
</reference>
<dbReference type="InterPro" id="IPR050595">
    <property type="entry name" value="Bact_response_regulator"/>
</dbReference>
<evidence type="ECO:0000259" key="3">
    <source>
        <dbReference type="PROSITE" id="PS50110"/>
    </source>
</evidence>
<dbReference type="PROSITE" id="PS50110">
    <property type="entry name" value="RESPONSE_REGULATORY"/>
    <property type="match status" value="1"/>
</dbReference>
<accession>A8PPP5</accession>
<dbReference type="EMBL" id="AAQJ02000001">
    <property type="protein sequence ID" value="EDP46235.1"/>
    <property type="molecule type" value="Genomic_DNA"/>
</dbReference>
<proteinExistence type="predicted"/>
<dbReference type="PANTHER" id="PTHR44591:SF3">
    <property type="entry name" value="RESPONSE REGULATORY DOMAIN-CONTAINING PROTEIN"/>
    <property type="match status" value="1"/>
</dbReference>
<protein>
    <submittedName>
        <fullName evidence="4">Sensor histidine kinAse and response regulator of a two component complex</fullName>
    </submittedName>
</protein>
<dbReference type="RefSeq" id="WP_006035218.1">
    <property type="nucleotide sequence ID" value="NZ_AAQJ02000001.1"/>
</dbReference>
<dbReference type="STRING" id="59196.RICGR_1350"/>
<sequence length="198" mass="22919">MEPSQKEESQDKSKALLIEDNVACQKIMTYYLHQLNYHVDLSDDYDKAVHCVKRKTYDLIIGDINLHGTLLGQGIAEIVRKSEFNATTPLIIWSAYINKNDEEKYLAQGADAALVKTCRIEGLKEAIQKSLILRYEKEFRHQLKLLKQKWKRHGGPIELLQTLFDLRHLPLSILVDALNSIIQYQQWSIVHTKEKCLS</sequence>
<dbReference type="GO" id="GO:0016301">
    <property type="term" value="F:kinase activity"/>
    <property type="evidence" value="ECO:0007669"/>
    <property type="project" value="UniProtKB-KW"/>
</dbReference>
<keyword evidence="1 2" id="KW-0597">Phosphoprotein</keyword>
<dbReference type="GO" id="GO:0000160">
    <property type="term" value="P:phosphorelay signal transduction system"/>
    <property type="evidence" value="ECO:0007669"/>
    <property type="project" value="InterPro"/>
</dbReference>
<evidence type="ECO:0000256" key="2">
    <source>
        <dbReference type="PROSITE-ProRule" id="PRU00169"/>
    </source>
</evidence>
<evidence type="ECO:0000313" key="4">
    <source>
        <dbReference type="EMBL" id="EDP46235.1"/>
    </source>
</evidence>
<dbReference type="InterPro" id="IPR001789">
    <property type="entry name" value="Sig_transdc_resp-reg_receiver"/>
</dbReference>
<evidence type="ECO:0000256" key="1">
    <source>
        <dbReference type="ARBA" id="ARBA00022553"/>
    </source>
</evidence>
<feature type="modified residue" description="4-aspartylphosphate" evidence="2">
    <location>
        <position position="63"/>
    </location>
</feature>
<dbReference type="PANTHER" id="PTHR44591">
    <property type="entry name" value="STRESS RESPONSE REGULATOR PROTEIN 1"/>
    <property type="match status" value="1"/>
</dbReference>
<comment type="caution">
    <text evidence="4">The sequence shown here is derived from an EMBL/GenBank/DDBJ whole genome shotgun (WGS) entry which is preliminary data.</text>
</comment>
<dbReference type="InterPro" id="IPR011006">
    <property type="entry name" value="CheY-like_superfamily"/>
</dbReference>
<organism evidence="4 5">
    <name type="scientific">Rickettsiella grylli</name>
    <dbReference type="NCBI Taxonomy" id="59196"/>
    <lineage>
        <taxon>Bacteria</taxon>
        <taxon>Pseudomonadati</taxon>
        <taxon>Pseudomonadota</taxon>
        <taxon>Gammaproteobacteria</taxon>
        <taxon>Legionellales</taxon>
        <taxon>Coxiellaceae</taxon>
        <taxon>Rickettsiella</taxon>
    </lineage>
</organism>
<gene>
    <name evidence="4" type="ORF">RICGR_1350</name>
</gene>
<keyword evidence="4" id="KW-0418">Kinase</keyword>
<dbReference type="Gene3D" id="3.40.50.2300">
    <property type="match status" value="1"/>
</dbReference>